<dbReference type="PROSITE" id="PS51194">
    <property type="entry name" value="HELICASE_CTER"/>
    <property type="match status" value="1"/>
</dbReference>
<dbReference type="InterPro" id="IPR006483">
    <property type="entry name" value="CRISPR-assoc_Cas3_HD"/>
</dbReference>
<dbReference type="Pfam" id="PF22590">
    <property type="entry name" value="Cas3-like_C_2"/>
    <property type="match status" value="1"/>
</dbReference>
<dbReference type="InterPro" id="IPR027417">
    <property type="entry name" value="P-loop_NTPase"/>
</dbReference>
<dbReference type="PROSITE" id="PS51192">
    <property type="entry name" value="HELICASE_ATP_BIND_1"/>
    <property type="match status" value="1"/>
</dbReference>
<keyword evidence="7" id="KW-0347">Helicase</keyword>
<protein>
    <submittedName>
        <fullName evidence="13">CRISPR-associated helicase Cas3</fullName>
    </submittedName>
</protein>
<name>A0ABV3X6H5_9FIRM</name>
<dbReference type="InterPro" id="IPR038257">
    <property type="entry name" value="CRISPR-assoc_Cas3_HD_sf"/>
</dbReference>
<proteinExistence type="inferred from homology"/>
<dbReference type="InterPro" id="IPR006474">
    <property type="entry name" value="Helicase_Cas3_CRISPR-ass_core"/>
</dbReference>
<sequence>MEKTMSGDKGGEKVRFLGHLDEETGREQLLRDHLTGVADLAGRFAAAFGEEAMGRLLGLYHDIGKYSHEFQAYLRADEEEKKRRRGRIDHSTAGAQEIVKLRQRADDEQSRRLARGMAQVMAFCIAGHHGGIPNQGTPANTAEEGTLLGRLKRRNLPDCRAYHEADLPQTLPPSLLLAQAARAPLSAMLYTRMLFSCLVDADFLDTEAFMSAGNVEREGFASLETLLGRLQKSLEEKFLQPKTEKEKRKLELPINEKRSALLAESIAAGKEAKGNLYRLTVPTGGGKTISSLAFALHYAAHAKRKRRRIIYVIPYTSIIEQNAAVFRDLLGPDSVVEHHQNVDYDDVQDTDMNRKRLATENWDAPVIVTTNVQFFESLFSNRPSKCRKLHNLAESIVIFDEAQMIPIDYLRPSLAAIEALVRHYACTAVLCTATQPPLGQFFSDDMQPLEICPALMENAAFFRRTKIELREEAMTEEELAEELAAHEQVLCIVNVKKTAQSVFDLLREDEGTYHLSTNLYPVHREQVLEEIRARLKDGKPCRVISTSLVEAGVDLDFPCVYREINGLDSIVQAAGRCNREGRSSAEESVVHVFSLEKLARNAQLAAEITKNVARSFSKDLASPEAIRRYFEELYDLSGKNRLDKKDIMGQSGKFAFANIADDVRLIEDRTKPIFIPQSEEGQALLARLERGERSRSLMRKVGRYIVTVYTGYAEAPFEQLAAQGKIRMLDENLAVLVDMKAYDAQKGLSNNVGEGEGVFL</sequence>
<evidence type="ECO:0000256" key="7">
    <source>
        <dbReference type="ARBA" id="ARBA00022806"/>
    </source>
</evidence>
<dbReference type="EMBL" id="JARVLH010000006">
    <property type="protein sequence ID" value="MEX5285802.1"/>
    <property type="molecule type" value="Genomic_DNA"/>
</dbReference>
<keyword evidence="9" id="KW-0051">Antiviral defense</keyword>
<keyword evidence="8" id="KW-0067">ATP-binding</keyword>
<keyword evidence="14" id="KW-1185">Reference proteome</keyword>
<evidence type="ECO:0000256" key="6">
    <source>
        <dbReference type="ARBA" id="ARBA00022801"/>
    </source>
</evidence>
<dbReference type="Proteomes" id="UP001559623">
    <property type="component" value="Unassembled WGS sequence"/>
</dbReference>
<comment type="similarity">
    <text evidence="1">In the N-terminal section; belongs to the CRISPR-associated nuclease Cas3-HD family.</text>
</comment>
<dbReference type="InterPro" id="IPR001650">
    <property type="entry name" value="Helicase_C-like"/>
</dbReference>
<evidence type="ECO:0000256" key="9">
    <source>
        <dbReference type="ARBA" id="ARBA00023118"/>
    </source>
</evidence>
<comment type="similarity">
    <text evidence="2">In the central section; belongs to the CRISPR-associated helicase Cas3 family.</text>
</comment>
<dbReference type="InterPro" id="IPR054712">
    <property type="entry name" value="Cas3-like_dom"/>
</dbReference>
<keyword evidence="6" id="KW-0378">Hydrolase</keyword>
<evidence type="ECO:0000256" key="3">
    <source>
        <dbReference type="ARBA" id="ARBA00022722"/>
    </source>
</evidence>
<evidence type="ECO:0000259" key="10">
    <source>
        <dbReference type="PROSITE" id="PS51192"/>
    </source>
</evidence>
<dbReference type="RefSeq" id="WP_368847528.1">
    <property type="nucleotide sequence ID" value="NZ_CP194411.1"/>
</dbReference>
<keyword evidence="3" id="KW-0540">Nuclease</keyword>
<dbReference type="InterPro" id="IPR011545">
    <property type="entry name" value="DEAD/DEAH_box_helicase_dom"/>
</dbReference>
<dbReference type="Gene3D" id="1.10.3210.30">
    <property type="match status" value="1"/>
</dbReference>
<dbReference type="SMART" id="SM00487">
    <property type="entry name" value="DEXDc"/>
    <property type="match status" value="1"/>
</dbReference>
<reference evidence="13 14" key="1">
    <citation type="submission" date="2023-04" db="EMBL/GenBank/DDBJ databases">
        <title>Genome Sequence of Selenomonas sputigena ATCC 33150.</title>
        <authorList>
            <person name="Miller D.P."/>
            <person name="Anvari S."/>
            <person name="Polson S.W."/>
            <person name="Macdonald M."/>
            <person name="Mcdowell J.V."/>
        </authorList>
    </citation>
    <scope>NUCLEOTIDE SEQUENCE [LARGE SCALE GENOMIC DNA]</scope>
    <source>
        <strain evidence="13 14">ATCC 33150</strain>
    </source>
</reference>
<dbReference type="NCBIfam" id="TIGR01596">
    <property type="entry name" value="cas3_HD"/>
    <property type="match status" value="1"/>
</dbReference>
<dbReference type="Pfam" id="PF00270">
    <property type="entry name" value="DEAD"/>
    <property type="match status" value="1"/>
</dbReference>
<evidence type="ECO:0000256" key="8">
    <source>
        <dbReference type="ARBA" id="ARBA00022840"/>
    </source>
</evidence>
<dbReference type="PROSITE" id="PS51643">
    <property type="entry name" value="HD_CAS3"/>
    <property type="match status" value="1"/>
</dbReference>
<evidence type="ECO:0000256" key="1">
    <source>
        <dbReference type="ARBA" id="ARBA00006847"/>
    </source>
</evidence>
<keyword evidence="5" id="KW-0547">Nucleotide-binding</keyword>
<dbReference type="Gene3D" id="3.40.50.300">
    <property type="entry name" value="P-loop containing nucleotide triphosphate hydrolases"/>
    <property type="match status" value="2"/>
</dbReference>
<dbReference type="InterPro" id="IPR014001">
    <property type="entry name" value="Helicase_ATP-bd"/>
</dbReference>
<evidence type="ECO:0000313" key="14">
    <source>
        <dbReference type="Proteomes" id="UP001559623"/>
    </source>
</evidence>
<feature type="domain" description="Helicase C-terminal" evidence="11">
    <location>
        <begin position="475"/>
        <end position="634"/>
    </location>
</feature>
<feature type="domain" description="HD Cas3-type" evidence="12">
    <location>
        <begin position="23"/>
        <end position="204"/>
    </location>
</feature>
<dbReference type="NCBIfam" id="TIGR01587">
    <property type="entry name" value="cas3_core"/>
    <property type="match status" value="1"/>
</dbReference>
<organism evidence="13 14">
    <name type="scientific">Selenomonas sputigena</name>
    <dbReference type="NCBI Taxonomy" id="69823"/>
    <lineage>
        <taxon>Bacteria</taxon>
        <taxon>Bacillati</taxon>
        <taxon>Bacillota</taxon>
        <taxon>Negativicutes</taxon>
        <taxon>Selenomonadales</taxon>
        <taxon>Selenomonadaceae</taxon>
        <taxon>Selenomonas</taxon>
    </lineage>
</organism>
<comment type="caution">
    <text evidence="13">The sequence shown here is derived from an EMBL/GenBank/DDBJ whole genome shotgun (WGS) entry which is preliminary data.</text>
</comment>
<evidence type="ECO:0000256" key="5">
    <source>
        <dbReference type="ARBA" id="ARBA00022741"/>
    </source>
</evidence>
<evidence type="ECO:0000256" key="2">
    <source>
        <dbReference type="ARBA" id="ARBA00009046"/>
    </source>
</evidence>
<dbReference type="Pfam" id="PF18019">
    <property type="entry name" value="Cas3_HD"/>
    <property type="match status" value="1"/>
</dbReference>
<evidence type="ECO:0000259" key="12">
    <source>
        <dbReference type="PROSITE" id="PS51643"/>
    </source>
</evidence>
<accession>A0ABV3X6H5</accession>
<keyword evidence="4" id="KW-0479">Metal-binding</keyword>
<evidence type="ECO:0000256" key="4">
    <source>
        <dbReference type="ARBA" id="ARBA00022723"/>
    </source>
</evidence>
<dbReference type="CDD" id="cd17930">
    <property type="entry name" value="DEXHc_cas3"/>
    <property type="match status" value="1"/>
</dbReference>
<dbReference type="SUPFAM" id="SSF52540">
    <property type="entry name" value="P-loop containing nucleoside triphosphate hydrolases"/>
    <property type="match status" value="1"/>
</dbReference>
<feature type="domain" description="Helicase ATP-binding" evidence="10">
    <location>
        <begin position="268"/>
        <end position="453"/>
    </location>
</feature>
<evidence type="ECO:0000259" key="11">
    <source>
        <dbReference type="PROSITE" id="PS51194"/>
    </source>
</evidence>
<dbReference type="CDD" id="cd09641">
    <property type="entry name" value="Cas3''_I"/>
    <property type="match status" value="1"/>
</dbReference>
<gene>
    <name evidence="13" type="primary">cas3</name>
    <name evidence="13" type="ORF">QCO44_09180</name>
</gene>
<evidence type="ECO:0000313" key="13">
    <source>
        <dbReference type="EMBL" id="MEX5285802.1"/>
    </source>
</evidence>
<dbReference type="SUPFAM" id="SSF109604">
    <property type="entry name" value="HD-domain/PDEase-like"/>
    <property type="match status" value="1"/>
</dbReference>